<dbReference type="GO" id="GO:0017168">
    <property type="term" value="F:5-oxoprolinase (ATP-hydrolyzing) activity"/>
    <property type="evidence" value="ECO:0007669"/>
    <property type="project" value="TreeGrafter"/>
</dbReference>
<evidence type="ECO:0000256" key="2">
    <source>
        <dbReference type="ARBA" id="ARBA00022630"/>
    </source>
</evidence>
<dbReference type="InterPro" id="IPR009100">
    <property type="entry name" value="AcylCoA_DH/oxidase_NM_dom_sf"/>
</dbReference>
<dbReference type="InterPro" id="IPR008040">
    <property type="entry name" value="Hydant_A_N"/>
</dbReference>
<dbReference type="GO" id="GO:0005829">
    <property type="term" value="C:cytosol"/>
    <property type="evidence" value="ECO:0007669"/>
    <property type="project" value="TreeGrafter"/>
</dbReference>
<dbReference type="GO" id="GO:0006749">
    <property type="term" value="P:glutathione metabolic process"/>
    <property type="evidence" value="ECO:0007669"/>
    <property type="project" value="TreeGrafter"/>
</dbReference>
<dbReference type="InterPro" id="IPR024674">
    <property type="entry name" value="HpaB/PvcC/4-BUDH_N"/>
</dbReference>
<evidence type="ECO:0000259" key="6">
    <source>
        <dbReference type="Pfam" id="PF11794"/>
    </source>
</evidence>
<dbReference type="InterPro" id="IPR036250">
    <property type="entry name" value="AcylCo_DH-like_C"/>
</dbReference>
<gene>
    <name evidence="8" type="ORF">GBAR_LOCUS805</name>
</gene>
<name>A0AA35QTZ9_GEOBA</name>
<dbReference type="Pfam" id="PF05378">
    <property type="entry name" value="Hydant_A_N"/>
    <property type="match status" value="1"/>
</dbReference>
<evidence type="ECO:0000313" key="8">
    <source>
        <dbReference type="EMBL" id="CAI7991704.1"/>
    </source>
</evidence>
<comment type="caution">
    <text evidence="8">The sequence shown here is derived from an EMBL/GenBank/DDBJ whole genome shotgun (WGS) entry which is preliminary data.</text>
</comment>
<evidence type="ECO:0000259" key="5">
    <source>
        <dbReference type="Pfam" id="PF05378"/>
    </source>
</evidence>
<dbReference type="Gene3D" id="1.20.140.10">
    <property type="entry name" value="Butyryl-CoA Dehydrogenase, subunit A, domain 3"/>
    <property type="match status" value="1"/>
</dbReference>
<dbReference type="Pfam" id="PF01968">
    <property type="entry name" value="Hydantoinase_A"/>
    <property type="match status" value="1"/>
</dbReference>
<dbReference type="PANTHER" id="PTHR11365:SF23">
    <property type="entry name" value="HYPOTHETICAL 5-OXOPROLINASE (EUROFUNG)-RELATED"/>
    <property type="match status" value="1"/>
</dbReference>
<dbReference type="InterPro" id="IPR045079">
    <property type="entry name" value="Oxoprolinase-like"/>
</dbReference>
<dbReference type="AlphaFoldDB" id="A0AA35QTZ9"/>
<comment type="cofactor">
    <cofactor evidence="1">
        <name>FAD</name>
        <dbReference type="ChEBI" id="CHEBI:57692"/>
    </cofactor>
</comment>
<protein>
    <submittedName>
        <fullName evidence="8">D-/L-hydantoinase subunit A</fullName>
    </submittedName>
</protein>
<dbReference type="InterPro" id="IPR002821">
    <property type="entry name" value="Hydantoinase_A"/>
</dbReference>
<dbReference type="InterPro" id="IPR046373">
    <property type="entry name" value="Acyl-CoA_Oxase/DH_mid-dom_sf"/>
</dbReference>
<keyword evidence="3" id="KW-0274">FAD</keyword>
<evidence type="ECO:0000313" key="9">
    <source>
        <dbReference type="Proteomes" id="UP001174909"/>
    </source>
</evidence>
<sequence length="1021" mass="110306">MYYLRPRSREDLERRTRSAEIIADLTYGMMGRSPDFIGGYVSGAAMQPEVFDSGSRPFAANLLAYYERCKREDLFLSHAVTPPPRSKDESFAGRAADTVPTGLAVTAERDDGVVISGLKMLATSAAFSDHVWIGNIQPLAKGHEKESITCVIPANAPGLSLWSRKPFERYAVSEIDNPLAYRFDESDCVVICDEVKVPWEHIFTLDDIELSRQIYFRTPAHTLSNHQACVRYRSKLRLLLGLARRMTESSGIDTVPAVRDEIGHLAAQYGMIDGMIQGQIHDFEDLGNGYVNYNRHMMYAAIYWCTRTTTHICSKVRELSGGGVLQMPADISVMENDDTRQTFEALWRMPGHGALDRFKLYKLAWDLLGGDGTFRLFKSPTRPDDPVQGCLEVVQQAADADGRDRAALLGECELFLHATTRATNAVLTGRTARTAFLTTEGHPDIFLLREGGRVDPFDNTVPFPEPLVPRRLTFEIPERIRADGVVHKPLDEDAVLAVIERLKAAQVEAVGVCLIWSIVNPDHEERVGAFLDAHLPGVPYTLSHRLNPSLREYRRASSACIDASLKPVMTGYLSSLEARLREAGFNGRLLTVTSQGGVVDAADLAATPIHSLNSGPAMAPVAGRVFAAAEGDEDMAIVADTGGTSYDVSLVRKGRIPWTRETWLGPRIRGHMTGFPSVDVRSVGAGGGSIAWVDPGGMLHVGPDSAGSVPGPACYGQGGSEPTVTDAALALGYIDADFFLGGAIALDTDRATAAIAEKIGAPLGVGAHEAAAAVLDVVSQNMVHAIEDITINQGVDPREAVLIGGGGAAGLNSVQIARRFGLQARRHPRPAPPSRPATAFATEAVNATLSALEALCRAFLEGRGTAGMEQSIEFSVEARYPHQVWEIEVPLAKGRFDGPADVERLVADLHDLHEEMFAVADRDSYVEAVTWRARARCAIGRLTDARAVEPAADGESRWTRVAYFPGVGLVDAHVHRLQAMAGGERVDGPAIVESSFTTVVIDPGASVVRPAGGNLIVDVSG</sequence>
<accession>A0AA35QTZ9</accession>
<dbReference type="Pfam" id="PF11794">
    <property type="entry name" value="HpaB_N"/>
    <property type="match status" value="1"/>
</dbReference>
<keyword evidence="2" id="KW-0285">Flavoprotein</keyword>
<dbReference type="InterPro" id="IPR049517">
    <property type="entry name" value="ACX-like_C"/>
</dbReference>
<evidence type="ECO:0000256" key="3">
    <source>
        <dbReference type="ARBA" id="ARBA00022827"/>
    </source>
</evidence>
<dbReference type="Gene3D" id="2.40.110.10">
    <property type="entry name" value="Butyryl-CoA Dehydrogenase, subunit A, domain 2"/>
    <property type="match status" value="1"/>
</dbReference>
<dbReference type="Gene3D" id="1.10.3140.10">
    <property type="entry name" value="4-hydroxybutyryl-coa dehydratase, domain 1"/>
    <property type="match status" value="1"/>
</dbReference>
<proteinExistence type="predicted"/>
<evidence type="ECO:0000259" key="7">
    <source>
        <dbReference type="Pfam" id="PF19278"/>
    </source>
</evidence>
<evidence type="ECO:0000259" key="4">
    <source>
        <dbReference type="Pfam" id="PF01968"/>
    </source>
</evidence>
<organism evidence="8 9">
    <name type="scientific">Geodia barretti</name>
    <name type="common">Barrett's horny sponge</name>
    <dbReference type="NCBI Taxonomy" id="519541"/>
    <lineage>
        <taxon>Eukaryota</taxon>
        <taxon>Metazoa</taxon>
        <taxon>Porifera</taxon>
        <taxon>Demospongiae</taxon>
        <taxon>Heteroscleromorpha</taxon>
        <taxon>Tetractinellida</taxon>
        <taxon>Astrophorina</taxon>
        <taxon>Geodiidae</taxon>
        <taxon>Geodia</taxon>
    </lineage>
</organism>
<feature type="domain" description="HpaB/PvcC/4-BUDH N-terminal" evidence="6">
    <location>
        <begin position="2"/>
        <end position="203"/>
    </location>
</feature>
<reference evidence="8" key="1">
    <citation type="submission" date="2023-03" db="EMBL/GenBank/DDBJ databases">
        <authorList>
            <person name="Steffen K."/>
            <person name="Cardenas P."/>
        </authorList>
    </citation>
    <scope>NUCLEOTIDE SEQUENCE</scope>
</reference>
<feature type="domain" description="Hydantoinase/oxoprolinase N-terminal" evidence="5">
    <location>
        <begin position="371"/>
        <end position="532"/>
    </location>
</feature>
<dbReference type="SUPFAM" id="SSF56645">
    <property type="entry name" value="Acyl-CoA dehydrogenase NM domain-like"/>
    <property type="match status" value="1"/>
</dbReference>
<keyword evidence="9" id="KW-1185">Reference proteome</keyword>
<dbReference type="Pfam" id="PF19278">
    <property type="entry name" value="Hydant_A_C"/>
    <property type="match status" value="1"/>
</dbReference>
<feature type="domain" description="Hydantoinase A/oxoprolinase" evidence="4">
    <location>
        <begin position="555"/>
        <end position="826"/>
    </location>
</feature>
<evidence type="ECO:0000256" key="1">
    <source>
        <dbReference type="ARBA" id="ARBA00001974"/>
    </source>
</evidence>
<dbReference type="GO" id="GO:0016627">
    <property type="term" value="F:oxidoreductase activity, acting on the CH-CH group of donors"/>
    <property type="evidence" value="ECO:0007669"/>
    <property type="project" value="InterPro"/>
</dbReference>
<feature type="domain" description="Acetophenone carboxylase-like C-terminal" evidence="7">
    <location>
        <begin position="841"/>
        <end position="1007"/>
    </location>
</feature>
<dbReference type="Proteomes" id="UP001174909">
    <property type="component" value="Unassembled WGS sequence"/>
</dbReference>
<dbReference type="PANTHER" id="PTHR11365">
    <property type="entry name" value="5-OXOPROLINASE RELATED"/>
    <property type="match status" value="1"/>
</dbReference>
<dbReference type="EMBL" id="CASHTH010000127">
    <property type="protein sequence ID" value="CAI7991704.1"/>
    <property type="molecule type" value="Genomic_DNA"/>
</dbReference>
<dbReference type="SUPFAM" id="SSF47203">
    <property type="entry name" value="Acyl-CoA dehydrogenase C-terminal domain-like"/>
    <property type="match status" value="1"/>
</dbReference>